<dbReference type="InterPro" id="IPR004701">
    <property type="entry name" value="PTS_EIIA_man-typ"/>
</dbReference>
<proteinExistence type="predicted"/>
<dbReference type="PANTHER" id="PTHR33799:SF1">
    <property type="entry name" value="PTS SYSTEM MANNOSE-SPECIFIC EIIAB COMPONENT-RELATED"/>
    <property type="match status" value="1"/>
</dbReference>
<evidence type="ECO:0000256" key="4">
    <source>
        <dbReference type="ARBA" id="ARBA00022597"/>
    </source>
</evidence>
<dbReference type="GO" id="GO:0005737">
    <property type="term" value="C:cytoplasm"/>
    <property type="evidence" value="ECO:0007669"/>
    <property type="project" value="UniProtKB-SubCell"/>
</dbReference>
<dbReference type="InterPro" id="IPR033887">
    <property type="entry name" value="PTS_IIA_man"/>
</dbReference>
<dbReference type="RefSeq" id="WP_087639876.1">
    <property type="nucleotide sequence ID" value="NZ_CP147246.1"/>
</dbReference>
<protein>
    <submittedName>
        <fullName evidence="10">PTS system, mannose-specific IIA component</fullName>
    </submittedName>
</protein>
<evidence type="ECO:0000313" key="9">
    <source>
        <dbReference type="EMBL" id="OUZ35259.1"/>
    </source>
</evidence>
<keyword evidence="7" id="KW-0418">Kinase</keyword>
<evidence type="ECO:0000256" key="2">
    <source>
        <dbReference type="ARBA" id="ARBA00022448"/>
    </source>
</evidence>
<reference evidence="10" key="3">
    <citation type="submission" date="2024-03" db="EMBL/GenBank/DDBJ databases">
        <title>The Genome Sequence of Enterococcus sp. DIV0238c.</title>
        <authorList>
            <consortium name="The Broad Institute Genomics Platform"/>
            <consortium name="The Broad Institute Microbial Omics Core"/>
            <consortium name="The Broad Institute Genomic Center for Infectious Diseases"/>
            <person name="Earl A."/>
            <person name="Manson A."/>
            <person name="Gilmore M."/>
            <person name="Schwartman J."/>
            <person name="Shea T."/>
            <person name="Abouelleil A."/>
            <person name="Cao P."/>
            <person name="Chapman S."/>
            <person name="Cusick C."/>
            <person name="Young S."/>
            <person name="Neafsey D."/>
            <person name="Nusbaum C."/>
            <person name="Birren B."/>
        </authorList>
    </citation>
    <scope>NUCLEOTIDE SEQUENCE</scope>
    <source>
        <strain evidence="10">9D6_DIV0238</strain>
    </source>
</reference>
<dbReference type="CDD" id="cd00006">
    <property type="entry name" value="PTS_IIA_man"/>
    <property type="match status" value="1"/>
</dbReference>
<dbReference type="InterPro" id="IPR051471">
    <property type="entry name" value="Bacterial_PTS_sugar_comp"/>
</dbReference>
<sequence>MKLLLVSHGTFATGLLESYVMIAGENSDISAICLTDDGIGDFSKRLQDVVQMHLDEGLLILCDIKGGTPFNEAYREFLANPQQVKVVTGMNLPMLIETGVALQSGRKLEELFELAVNTGRSSVEGTEVLAQQEDEIDF</sequence>
<reference evidence="9" key="1">
    <citation type="submission" date="2017-05" db="EMBL/GenBank/DDBJ databases">
        <title>The Genome Sequence of Enterococcus sp. 9D6_DIV0238.</title>
        <authorList>
            <consortium name="The Broad Institute Genomics Platform"/>
            <consortium name="The Broad Institute Genomic Center for Infectious Diseases"/>
            <person name="Earl A."/>
            <person name="Manson A."/>
            <person name="Schwartman J."/>
            <person name="Gilmore M."/>
            <person name="Abouelleil A."/>
            <person name="Cao P."/>
            <person name="Chapman S."/>
            <person name="Cusick C."/>
            <person name="Shea T."/>
            <person name="Young S."/>
            <person name="Neafsey D."/>
            <person name="Nusbaum C."/>
            <person name="Birren B."/>
        </authorList>
    </citation>
    <scope>NUCLEOTIDE SEQUENCE [LARGE SCALE GENOMIC DNA]</scope>
    <source>
        <strain evidence="9">9D6_DIV0238</strain>
    </source>
</reference>
<keyword evidence="11" id="KW-1185">Reference proteome</keyword>
<evidence type="ECO:0000256" key="6">
    <source>
        <dbReference type="ARBA" id="ARBA00022683"/>
    </source>
</evidence>
<dbReference type="OrthoDB" id="6623712at2"/>
<keyword evidence="5" id="KW-0808">Transferase</keyword>
<dbReference type="GO" id="GO:0016301">
    <property type="term" value="F:kinase activity"/>
    <property type="evidence" value="ECO:0007669"/>
    <property type="project" value="UniProtKB-KW"/>
</dbReference>
<evidence type="ECO:0000313" key="10">
    <source>
        <dbReference type="EMBL" id="WYJ92566.1"/>
    </source>
</evidence>
<keyword evidence="2" id="KW-0813">Transport</keyword>
<dbReference type="AlphaFoldDB" id="A0A200JEI8"/>
<accession>A0A200JEI8</accession>
<keyword evidence="6" id="KW-0598">Phosphotransferase system</keyword>
<evidence type="ECO:0000256" key="1">
    <source>
        <dbReference type="ARBA" id="ARBA00004496"/>
    </source>
</evidence>
<dbReference type="SUPFAM" id="SSF53062">
    <property type="entry name" value="PTS system fructose IIA component-like"/>
    <property type="match status" value="1"/>
</dbReference>
<evidence type="ECO:0000256" key="7">
    <source>
        <dbReference type="ARBA" id="ARBA00022777"/>
    </source>
</evidence>
<dbReference type="PANTHER" id="PTHR33799">
    <property type="entry name" value="PTS PERMEASE-RELATED-RELATED"/>
    <property type="match status" value="1"/>
</dbReference>
<organism evidence="9">
    <name type="scientific">Candidatus Enterococcus dunnyi</name>
    <dbReference type="NCBI Taxonomy" id="1834192"/>
    <lineage>
        <taxon>Bacteria</taxon>
        <taxon>Bacillati</taxon>
        <taxon>Bacillota</taxon>
        <taxon>Bacilli</taxon>
        <taxon>Lactobacillales</taxon>
        <taxon>Enterococcaceae</taxon>
        <taxon>Enterococcus</taxon>
    </lineage>
</organism>
<gene>
    <name evidence="10" type="ORF">A5889_000045</name>
    <name evidence="9" type="ORF">A5889_000735</name>
</gene>
<dbReference type="Gene3D" id="3.40.50.510">
    <property type="entry name" value="Phosphotransferase system, mannose-type IIA component"/>
    <property type="match status" value="1"/>
</dbReference>
<evidence type="ECO:0000259" key="8">
    <source>
        <dbReference type="PROSITE" id="PS51096"/>
    </source>
</evidence>
<dbReference type="PROSITE" id="PS51096">
    <property type="entry name" value="PTS_EIIA_TYPE_4"/>
    <property type="match status" value="1"/>
</dbReference>
<name>A0A200JEI8_9ENTE</name>
<dbReference type="Pfam" id="PF03610">
    <property type="entry name" value="EIIA-man"/>
    <property type="match status" value="1"/>
</dbReference>
<dbReference type="InterPro" id="IPR036662">
    <property type="entry name" value="PTS_EIIA_man-typ_sf"/>
</dbReference>
<dbReference type="EMBL" id="NIBQ01000001">
    <property type="protein sequence ID" value="OUZ35259.1"/>
    <property type="molecule type" value="Genomic_DNA"/>
</dbReference>
<dbReference type="GO" id="GO:0016020">
    <property type="term" value="C:membrane"/>
    <property type="evidence" value="ECO:0007669"/>
    <property type="project" value="InterPro"/>
</dbReference>
<keyword evidence="4" id="KW-0762">Sugar transport</keyword>
<feature type="domain" description="PTS EIIA type-4" evidence="8">
    <location>
        <begin position="1"/>
        <end position="123"/>
    </location>
</feature>
<dbReference type="EMBL" id="CP147246">
    <property type="protein sequence ID" value="WYJ92566.1"/>
    <property type="molecule type" value="Genomic_DNA"/>
</dbReference>
<reference evidence="10" key="2">
    <citation type="submission" date="2017-05" db="EMBL/GenBank/DDBJ databases">
        <authorList>
            <consortium name="The Broad Institute Genomics Platform"/>
            <consortium name="The Broad Institute Genomic Center for Infectious Diseases"/>
            <person name="Earl A."/>
            <person name="Manson A."/>
            <person name="Schwartman J."/>
            <person name="Gilmore M."/>
            <person name="Abouelleil A."/>
            <person name="Cao P."/>
            <person name="Chapman S."/>
            <person name="Cusick C."/>
            <person name="Shea T."/>
            <person name="Young S."/>
            <person name="Neafsey D."/>
            <person name="Nusbaum C."/>
            <person name="Birren B."/>
        </authorList>
    </citation>
    <scope>NUCLEOTIDE SEQUENCE</scope>
    <source>
        <strain evidence="10">9D6_DIV0238</strain>
    </source>
</reference>
<comment type="subcellular location">
    <subcellularLocation>
        <location evidence="1">Cytoplasm</location>
    </subcellularLocation>
</comment>
<dbReference type="GO" id="GO:0009401">
    <property type="term" value="P:phosphoenolpyruvate-dependent sugar phosphotransferase system"/>
    <property type="evidence" value="ECO:0007669"/>
    <property type="project" value="UniProtKB-KW"/>
</dbReference>
<evidence type="ECO:0000256" key="5">
    <source>
        <dbReference type="ARBA" id="ARBA00022679"/>
    </source>
</evidence>
<dbReference type="Proteomes" id="UP000196151">
    <property type="component" value="Chromosome"/>
</dbReference>
<evidence type="ECO:0000313" key="11">
    <source>
        <dbReference type="Proteomes" id="UP000196151"/>
    </source>
</evidence>
<keyword evidence="3" id="KW-0963">Cytoplasm</keyword>
<evidence type="ECO:0000256" key="3">
    <source>
        <dbReference type="ARBA" id="ARBA00022490"/>
    </source>
</evidence>